<comment type="catalytic activity">
    <reaction evidence="1">
        <text>ATP + protein L-histidine = ADP + protein N-phospho-L-histidine.</text>
        <dbReference type="EC" id="2.7.13.3"/>
    </reaction>
</comment>
<dbReference type="PANTHER" id="PTHR24421">
    <property type="entry name" value="NITRATE/NITRITE SENSOR PROTEIN NARX-RELATED"/>
    <property type="match status" value="1"/>
</dbReference>
<dbReference type="SMART" id="SM00387">
    <property type="entry name" value="HATPase_c"/>
    <property type="match status" value="1"/>
</dbReference>
<dbReference type="Gene3D" id="1.20.5.1930">
    <property type="match status" value="1"/>
</dbReference>
<comment type="caution">
    <text evidence="7">The sequence shown here is derived from an EMBL/GenBank/DDBJ whole genome shotgun (WGS) entry which is preliminary data.</text>
</comment>
<dbReference type="GO" id="GO:0005524">
    <property type="term" value="F:ATP binding"/>
    <property type="evidence" value="ECO:0007669"/>
    <property type="project" value="UniProtKB-KW"/>
</dbReference>
<gene>
    <name evidence="7" type="ORF">WNY58_06875</name>
</gene>
<dbReference type="InterPro" id="IPR050482">
    <property type="entry name" value="Sensor_HK_TwoCompSys"/>
</dbReference>
<keyword evidence="7" id="KW-0067">ATP-binding</keyword>
<keyword evidence="8" id="KW-1185">Reference proteome</keyword>
<evidence type="ECO:0000256" key="4">
    <source>
        <dbReference type="ARBA" id="ARBA00022777"/>
    </source>
</evidence>
<keyword evidence="5" id="KW-0902">Two-component regulatory system</keyword>
<evidence type="ECO:0000256" key="1">
    <source>
        <dbReference type="ARBA" id="ARBA00000085"/>
    </source>
</evidence>
<dbReference type="EC" id="2.7.13.3" evidence="2"/>
<proteinExistence type="predicted"/>
<dbReference type="Pfam" id="PF02518">
    <property type="entry name" value="HATPase_c"/>
    <property type="match status" value="1"/>
</dbReference>
<dbReference type="PROSITE" id="PS50109">
    <property type="entry name" value="HIS_KIN"/>
    <property type="match status" value="1"/>
</dbReference>
<dbReference type="InterPro" id="IPR003594">
    <property type="entry name" value="HATPase_dom"/>
</dbReference>
<dbReference type="InterPro" id="IPR036890">
    <property type="entry name" value="HATPase_C_sf"/>
</dbReference>
<dbReference type="SUPFAM" id="SSF55874">
    <property type="entry name" value="ATPase domain of HSP90 chaperone/DNA topoisomerase II/histidine kinase"/>
    <property type="match status" value="1"/>
</dbReference>
<keyword evidence="3" id="KW-0808">Transferase</keyword>
<dbReference type="Proteomes" id="UP001449225">
    <property type="component" value="Unassembled WGS sequence"/>
</dbReference>
<accession>A0ABU9TSC6</accession>
<keyword evidence="7" id="KW-0547">Nucleotide-binding</keyword>
<dbReference type="Gene3D" id="3.30.565.10">
    <property type="entry name" value="Histidine kinase-like ATPase, C-terminal domain"/>
    <property type="match status" value="1"/>
</dbReference>
<evidence type="ECO:0000259" key="6">
    <source>
        <dbReference type="PROSITE" id="PS50109"/>
    </source>
</evidence>
<evidence type="ECO:0000313" key="8">
    <source>
        <dbReference type="Proteomes" id="UP001449225"/>
    </source>
</evidence>
<dbReference type="EMBL" id="JBBMRA010000004">
    <property type="protein sequence ID" value="MEM5536112.1"/>
    <property type="molecule type" value="Genomic_DNA"/>
</dbReference>
<evidence type="ECO:0000313" key="7">
    <source>
        <dbReference type="EMBL" id="MEM5536112.1"/>
    </source>
</evidence>
<evidence type="ECO:0000256" key="2">
    <source>
        <dbReference type="ARBA" id="ARBA00012438"/>
    </source>
</evidence>
<dbReference type="InterPro" id="IPR005467">
    <property type="entry name" value="His_kinase_dom"/>
</dbReference>
<protein>
    <recommendedName>
        <fullName evidence="2">histidine kinase</fullName>
        <ecNumber evidence="2">2.7.13.3</ecNumber>
    </recommendedName>
</protein>
<name>A0ABU9TSC6_9GAMM</name>
<keyword evidence="4" id="KW-0418">Kinase</keyword>
<feature type="domain" description="Histidine kinase" evidence="6">
    <location>
        <begin position="304"/>
        <end position="394"/>
    </location>
</feature>
<dbReference type="PANTHER" id="PTHR24421:SF10">
    <property type="entry name" value="NITRATE_NITRITE SENSOR PROTEIN NARQ"/>
    <property type="match status" value="1"/>
</dbReference>
<dbReference type="RefSeq" id="WP_342854113.1">
    <property type="nucleotide sequence ID" value="NZ_JBBMRA010000004.1"/>
</dbReference>
<reference evidence="7 8" key="1">
    <citation type="submission" date="2024-03" db="EMBL/GenBank/DDBJ databases">
        <title>Community enrichment and isolation of bacterial strains for fucoidan degradation.</title>
        <authorList>
            <person name="Sichert A."/>
        </authorList>
    </citation>
    <scope>NUCLEOTIDE SEQUENCE [LARGE SCALE GENOMIC DNA]</scope>
    <source>
        <strain evidence="7 8">AS76</strain>
    </source>
</reference>
<sequence>MAIKIKTWLEQFFNTFSETASPQPTHIIEAHEALNDVAFAIATSDEINKTLPPLLNVVEAQLNQQFNGPEQCHVNVLFSSPSTSETFVHHPSDSTPSPEMLHSLHRYFTNGHNDLINDACYLDALVEHPFPDPLYGYKLTESNEMNIWLLITFPHKVPCANQVRWKCTAVETLLKKGFTAWAQQEKKISKAIASERAIHAAELHDSLAQVLGYLRIKSAKLDSLCQSNAYHELKPVTEDLAAYTHYAYRQTRELITSSRLSMKGDNLTQAILDSVSEFEQQSAIVFEYDNRLKKNITNPQQSMQLLYIVRECLNNIVRHSHASHARIVIKEALPSHIEIYVEDNGIGLDAKKARNDSFGLKIMHERAERIDATLIIQPHPNKGTQVILRLPIGDHHE</sequence>
<dbReference type="CDD" id="cd16917">
    <property type="entry name" value="HATPase_UhpB-NarQ-NarX-like"/>
    <property type="match status" value="1"/>
</dbReference>
<organism evidence="7 8">
    <name type="scientific">Neptuniibacter pectenicola</name>
    <dbReference type="NCBI Taxonomy" id="1806669"/>
    <lineage>
        <taxon>Bacteria</taxon>
        <taxon>Pseudomonadati</taxon>
        <taxon>Pseudomonadota</taxon>
        <taxon>Gammaproteobacteria</taxon>
        <taxon>Oceanospirillales</taxon>
        <taxon>Oceanospirillaceae</taxon>
        <taxon>Neptuniibacter</taxon>
    </lineage>
</organism>
<evidence type="ECO:0000256" key="5">
    <source>
        <dbReference type="ARBA" id="ARBA00023012"/>
    </source>
</evidence>
<evidence type="ECO:0000256" key="3">
    <source>
        <dbReference type="ARBA" id="ARBA00022679"/>
    </source>
</evidence>